<accession>A0A6M1PIG1</accession>
<reference evidence="3 4" key="1">
    <citation type="submission" date="2020-02" db="EMBL/GenBank/DDBJ databases">
        <authorList>
            <person name="Gao J."/>
            <person name="Sun J."/>
        </authorList>
    </citation>
    <scope>NUCLEOTIDE SEQUENCE [LARGE SCALE GENOMIC DNA]</scope>
    <source>
        <strain evidence="3 4">7124</strain>
    </source>
</reference>
<evidence type="ECO:0000259" key="2">
    <source>
        <dbReference type="Pfam" id="PF07833"/>
    </source>
</evidence>
<protein>
    <submittedName>
        <fullName evidence="3">Copper amine oxidase N-terminal domain-containing protein</fullName>
    </submittedName>
</protein>
<dbReference type="InterPro" id="IPR036582">
    <property type="entry name" value="Mao_N_sf"/>
</dbReference>
<keyword evidence="1" id="KW-0732">Signal</keyword>
<dbReference type="RefSeq" id="WP_165095941.1">
    <property type="nucleotide sequence ID" value="NZ_JAAKGU010000002.1"/>
</dbReference>
<dbReference type="Proteomes" id="UP000480151">
    <property type="component" value="Unassembled WGS sequence"/>
</dbReference>
<feature type="chain" id="PRO_5026889643" evidence="1">
    <location>
        <begin position="25"/>
        <end position="378"/>
    </location>
</feature>
<dbReference type="AlphaFoldDB" id="A0A6M1PIG1"/>
<sequence>MRTGRLAAVVLAAMLGWGASTAFGAEVSPILLNYKNLDLASKATVSAGTTWVPLKTFAMDMGYSVVWNQASKTAVLTRPRRQITVTAGSKVAKVNGTAFQLAKPVRIVAGTVYIPLVSGTGALGGRIGRDPDRGNVNIIDEARFVTAAVPDMTYWVSLHTGEVYISPSASGQPALLGKLPLIESSYMHNLEIKTVARGTHLLVLSDNHYAMFNNFSNVYQTVIRDGKIVKQMDFHLMAPAYSEDPKVSSTQLYIRDDDSVQYINGDGSLGRLYDIEALTGQGGKFTVEYAAPDALILRFIDTSHLYLIQNGTDAAVNLNKELVTPEDWKDWEKSDGQDPYVLARMLILTKRDGNRLTLTYRSLANDKSRTVMYSLSPE</sequence>
<feature type="signal peptide" evidence="1">
    <location>
        <begin position="1"/>
        <end position="24"/>
    </location>
</feature>
<evidence type="ECO:0000256" key="1">
    <source>
        <dbReference type="SAM" id="SignalP"/>
    </source>
</evidence>
<keyword evidence="4" id="KW-1185">Reference proteome</keyword>
<feature type="domain" description="Copper amine oxidase-like N-terminal" evidence="2">
    <location>
        <begin position="32"/>
        <end position="138"/>
    </location>
</feature>
<evidence type="ECO:0000313" key="4">
    <source>
        <dbReference type="Proteomes" id="UP000480151"/>
    </source>
</evidence>
<comment type="caution">
    <text evidence="3">The sequence shown here is derived from an EMBL/GenBank/DDBJ whole genome shotgun (WGS) entry which is preliminary data.</text>
</comment>
<dbReference type="Pfam" id="PF07833">
    <property type="entry name" value="Cu_amine_oxidN1"/>
    <property type="match status" value="1"/>
</dbReference>
<dbReference type="EMBL" id="JAAKGU010000002">
    <property type="protein sequence ID" value="NGM82095.1"/>
    <property type="molecule type" value="Genomic_DNA"/>
</dbReference>
<name>A0A6M1PIG1_9BACL</name>
<dbReference type="SUPFAM" id="SSF55383">
    <property type="entry name" value="Copper amine oxidase, domain N"/>
    <property type="match status" value="1"/>
</dbReference>
<dbReference type="InterPro" id="IPR012854">
    <property type="entry name" value="Cu_amine_oxidase-like_N"/>
</dbReference>
<proteinExistence type="predicted"/>
<organism evidence="3 4">
    <name type="scientific">Paenibacillus apii</name>
    <dbReference type="NCBI Taxonomy" id="1850370"/>
    <lineage>
        <taxon>Bacteria</taxon>
        <taxon>Bacillati</taxon>
        <taxon>Bacillota</taxon>
        <taxon>Bacilli</taxon>
        <taxon>Bacillales</taxon>
        <taxon>Paenibacillaceae</taxon>
        <taxon>Paenibacillus</taxon>
    </lineage>
</organism>
<gene>
    <name evidence="3" type="ORF">G5B47_06690</name>
</gene>
<dbReference type="Gene3D" id="3.30.457.10">
    <property type="entry name" value="Copper amine oxidase-like, N-terminal domain"/>
    <property type="match status" value="1"/>
</dbReference>
<evidence type="ECO:0000313" key="3">
    <source>
        <dbReference type="EMBL" id="NGM82095.1"/>
    </source>
</evidence>